<gene>
    <name evidence="4" type="ORF">QH73_0003055</name>
</gene>
<dbReference type="OrthoDB" id="436401at2"/>
<evidence type="ECO:0000313" key="5">
    <source>
        <dbReference type="Proteomes" id="UP000031532"/>
    </source>
</evidence>
<keyword evidence="5" id="KW-1185">Reference proteome</keyword>
<dbReference type="Gene3D" id="3.40.50.2300">
    <property type="match status" value="1"/>
</dbReference>
<protein>
    <recommendedName>
        <fullName evidence="2">Protein argonaute</fullName>
    </recommendedName>
</protein>
<dbReference type="InterPro" id="IPR012337">
    <property type="entry name" value="RNaseH-like_sf"/>
</dbReference>
<dbReference type="InterPro" id="IPR036397">
    <property type="entry name" value="RNaseH_sf"/>
</dbReference>
<evidence type="ECO:0000313" key="4">
    <source>
        <dbReference type="EMBL" id="NHC33649.1"/>
    </source>
</evidence>
<dbReference type="PROSITE" id="PS50822">
    <property type="entry name" value="PIWI"/>
    <property type="match status" value="1"/>
</dbReference>
<dbReference type="SMART" id="SM00950">
    <property type="entry name" value="Piwi"/>
    <property type="match status" value="1"/>
</dbReference>
<sequence length="745" mass="84501">MNNVVQESLPVASTPTFLSEISLIDIAPKNSICFRLTPEIDRKTGNSFSWRFSQKFPDAVVIWHNKFFWVLAKPARQMPSQEQWREKLLEISEELKKEIGDRTYAIQWVNQPQISPEILSQLAVRVLKINCRFSSPVVVSVNQVEVKREIDFWAETIEIQARLQPALTITVHSSFVYQRNLEEFYNNHPYRQNLEQLLIGLKVRDIERNSFATITGIVGTIAEHKEKLLEDATGAISKQALIEAPKEQPVVAVQFGKNQQPFYYAMAALRPCVTAETAKKFDVDYGKLLSATKIPYVERKEFLALYKKEAGQTLATYGFQLKISINSRRYPELFFSPSVKLSETKLVFGKNQIGVQSQILSGLSKGGVYRRHEDFSDLSRPIRIAALKLCDYPVNSFLQETQQRLKRYGFETLLPIENKKALLVDNLPGVEARAQAEEAVDELMVNHPDIVLTFLPTSDRHSDNTEGGSLYSWIYSRLLRRGIASQVIYEDTLRSVEAKYLLNQVIPGILAKLGNLPFVLAEPLGIADYFIGLDISRSAKKRGSGTMNACASVRLYGRKGEFIRYRLEDALIEGEEIPQRILESFLPAAQLRGKVVLIYRDGRFCGDEVQHLKERAKAIGSEFILVECYKSGIPRLYNWEAEVIKAPTPGLALRLSAREVILVTTELNSAKIGLPLPLRLRIHEAGHQVSLESLVEATLKLTLLHHGSLNEPRLPIPLFGSDRMAYRRLQGIYPGLLEGDRQFWL</sequence>
<dbReference type="EMBL" id="JTJC03000001">
    <property type="protein sequence ID" value="NHC33649.1"/>
    <property type="molecule type" value="Genomic_DNA"/>
</dbReference>
<proteinExistence type="inferred from homology"/>
<dbReference type="GO" id="GO:0003676">
    <property type="term" value="F:nucleic acid binding"/>
    <property type="evidence" value="ECO:0007669"/>
    <property type="project" value="InterPro"/>
</dbReference>
<dbReference type="SUPFAM" id="SSF53098">
    <property type="entry name" value="Ribonuclease H-like"/>
    <property type="match status" value="1"/>
</dbReference>
<accession>A0A9X5E3P2</accession>
<evidence type="ECO:0000259" key="3">
    <source>
        <dbReference type="PROSITE" id="PS50822"/>
    </source>
</evidence>
<comment type="similarity">
    <text evidence="1">Belongs to the argonaute family. Long pAgo subfamily.</text>
</comment>
<evidence type="ECO:0000256" key="2">
    <source>
        <dbReference type="ARBA" id="ARBA00035032"/>
    </source>
</evidence>
<feature type="domain" description="Piwi" evidence="3">
    <location>
        <begin position="450"/>
        <end position="733"/>
    </location>
</feature>
<dbReference type="AlphaFoldDB" id="A0A9X5E3P2"/>
<organism evidence="4 5">
    <name type="scientific">Scytonema millei VB511283</name>
    <dbReference type="NCBI Taxonomy" id="1245923"/>
    <lineage>
        <taxon>Bacteria</taxon>
        <taxon>Bacillati</taxon>
        <taxon>Cyanobacteriota</taxon>
        <taxon>Cyanophyceae</taxon>
        <taxon>Nostocales</taxon>
        <taxon>Scytonemataceae</taxon>
        <taxon>Scytonema</taxon>
    </lineage>
</organism>
<dbReference type="Pfam" id="PF02171">
    <property type="entry name" value="Piwi"/>
    <property type="match status" value="1"/>
</dbReference>
<comment type="caution">
    <text evidence="4">The sequence shown here is derived from an EMBL/GenBank/DDBJ whole genome shotgun (WGS) entry which is preliminary data.</text>
</comment>
<name>A0A9X5E3P2_9CYAN</name>
<dbReference type="RefSeq" id="WP_039715179.1">
    <property type="nucleotide sequence ID" value="NZ_JTJC03000001.1"/>
</dbReference>
<dbReference type="Gene3D" id="3.30.420.10">
    <property type="entry name" value="Ribonuclease H-like superfamily/Ribonuclease H"/>
    <property type="match status" value="1"/>
</dbReference>
<dbReference type="Proteomes" id="UP000031532">
    <property type="component" value="Unassembled WGS sequence"/>
</dbReference>
<reference evidence="4 5" key="1">
    <citation type="journal article" date="2015" name="Genome Announc.">
        <title>Draft Genome Sequence of the Terrestrial Cyanobacterium Scytonema millei VB511283, Isolated from Eastern India.</title>
        <authorList>
            <person name="Sen D."/>
            <person name="Chandrababunaidu M.M."/>
            <person name="Singh D."/>
            <person name="Sanghi N."/>
            <person name="Ghorai A."/>
            <person name="Mishra G.P."/>
            <person name="Madduluri M."/>
            <person name="Adhikary S.P."/>
            <person name="Tripathy S."/>
        </authorList>
    </citation>
    <scope>NUCLEOTIDE SEQUENCE [LARGE SCALE GENOMIC DNA]</scope>
    <source>
        <strain evidence="4 5">VB511283</strain>
    </source>
</reference>
<dbReference type="InterPro" id="IPR003165">
    <property type="entry name" value="Piwi"/>
</dbReference>
<evidence type="ECO:0000256" key="1">
    <source>
        <dbReference type="ARBA" id="ARBA00035012"/>
    </source>
</evidence>